<evidence type="ECO:0000313" key="1">
    <source>
        <dbReference type="EMBL" id="WDE07920.1"/>
    </source>
</evidence>
<dbReference type="AlphaFoldDB" id="A0AAF0CCH9"/>
<dbReference type="EMBL" id="CP059733">
    <property type="protein sequence ID" value="WDE07920.1"/>
    <property type="molecule type" value="Genomic_DNA"/>
</dbReference>
<accession>A0AAF0CCH9</accession>
<sequence>MKYVAGLLFSLLLPIISLAEPVEQIRYFQTDARYNYRIELLQLVLDKTRDEFGSAVLQAETFNMSHGRGELSLENGLIDVAFFATNKTREQRFRAIKYPILQGILGYRILLVHKGRQADFAGIKSLEQLANDFIGGFGTHWADMAILEDNQLKIITNPLYPNLFAMLDANRFDYFPRGINEIWQEAKQLGESYRNIVIEQTLAFYYPYPVYFFVTRDNTRLAKRIRLGLEQALKDGSLKELFLKYHLQDIQRSRLHQRRILLLENNQLPLDSPKPDSQWWLKLVKNVR</sequence>
<dbReference type="Proteomes" id="UP000032352">
    <property type="component" value="Chromosome"/>
</dbReference>
<dbReference type="KEGG" id="tvd:SG34_014135"/>
<name>A0AAF0CCH9_9GAMM</name>
<keyword evidence="2" id="KW-1185">Reference proteome</keyword>
<proteinExistence type="predicted"/>
<protein>
    <submittedName>
        <fullName evidence="1">Transporter substrate-binding domain-containing protein</fullName>
    </submittedName>
</protein>
<gene>
    <name evidence="1" type="ORF">SG34_014135</name>
</gene>
<evidence type="ECO:0000313" key="2">
    <source>
        <dbReference type="Proteomes" id="UP000032352"/>
    </source>
</evidence>
<dbReference type="RefSeq" id="WP_053046446.1">
    <property type="nucleotide sequence ID" value="NZ_CP059733.1"/>
</dbReference>
<reference evidence="1 2" key="2">
    <citation type="journal article" date="2022" name="Mar. Drugs">
        <title>Bioassay-Guided Fractionation Leads to the Detection of Cholic Acid Generated by the Rare Thalassomonas sp.</title>
        <authorList>
            <person name="Pheiffer F."/>
            <person name="Schneider Y.K."/>
            <person name="Hansen E.H."/>
            <person name="Andersen J.H."/>
            <person name="Isaksson J."/>
            <person name="Busche T."/>
            <person name="R C."/>
            <person name="Kalinowski J."/>
            <person name="Zyl L.V."/>
            <person name="Trindade M."/>
        </authorList>
    </citation>
    <scope>NUCLEOTIDE SEQUENCE [LARGE SCALE GENOMIC DNA]</scope>
    <source>
        <strain evidence="1 2">XOM25</strain>
    </source>
</reference>
<reference evidence="1 2" key="1">
    <citation type="journal article" date="2015" name="Genome Announc.">
        <title>Draft Genome Sequences of Marine Isolates of Thalassomonas viridans and Thalassomonas actiniarum.</title>
        <authorList>
            <person name="Olonade I."/>
            <person name="van Zyl L.J."/>
            <person name="Trindade M."/>
        </authorList>
    </citation>
    <scope>NUCLEOTIDE SEQUENCE [LARGE SCALE GENOMIC DNA]</scope>
    <source>
        <strain evidence="1 2">XOM25</strain>
    </source>
</reference>
<dbReference type="SUPFAM" id="SSF53850">
    <property type="entry name" value="Periplasmic binding protein-like II"/>
    <property type="match status" value="1"/>
</dbReference>
<organism evidence="1 2">
    <name type="scientific">Thalassomonas viridans</name>
    <dbReference type="NCBI Taxonomy" id="137584"/>
    <lineage>
        <taxon>Bacteria</taxon>
        <taxon>Pseudomonadati</taxon>
        <taxon>Pseudomonadota</taxon>
        <taxon>Gammaproteobacteria</taxon>
        <taxon>Alteromonadales</taxon>
        <taxon>Colwelliaceae</taxon>
        <taxon>Thalassomonas</taxon>
    </lineage>
</organism>
<dbReference type="Gene3D" id="3.40.190.10">
    <property type="entry name" value="Periplasmic binding protein-like II"/>
    <property type="match status" value="2"/>
</dbReference>